<keyword evidence="6" id="KW-0368">Histidine biosynthesis</keyword>
<sequence length="375" mass="42841">MNLPKLDRLVPSYIKGFEAYIPSKPDPELKKLFGCKQLYRLNNNENPLGPPPAAQEMLHRFETHRAAIYPSGDSYYLRDKLAEKYKLHPDQILVGNGANEVITFAIKAFCEAGDNIITADKTFAVYEWVAIFSGYEARLVPLKDFCFDDEGMLAQIDERTKILFICNPNNPTGTYWNQEKLCRFLDRIDGKQIVVVDEAYCEFVEKEDFPDGIALIERYPNLVVFRTFSKMYGLAGLRIGYLAGSLEVVNIMRRACVVYSVNTLAQETALLALDDPEHIQKTNTLVKKEKAYLYRELTRLGLPLVMHEGNFVMIKLPISDTLAYRKLMARGVMVRSMTGFRYPNYIRITIAQHEAMEALIESLRAIFKASEETAK</sequence>
<dbReference type="PANTHER" id="PTHR43643:SF3">
    <property type="entry name" value="HISTIDINOL-PHOSPHATE AMINOTRANSFERASE"/>
    <property type="match status" value="1"/>
</dbReference>
<evidence type="ECO:0000256" key="1">
    <source>
        <dbReference type="ARBA" id="ARBA00001933"/>
    </source>
</evidence>
<keyword evidence="6" id="KW-0028">Amino-acid biosynthesis</keyword>
<dbReference type="EC" id="2.6.1.9" evidence="6"/>
<comment type="pathway">
    <text evidence="6">Amino-acid biosynthesis; L-histidine biosynthesis; L-histidine from 5-phospho-alpha-D-ribose 1-diphosphate: step 7/9.</text>
</comment>
<dbReference type="InterPro" id="IPR015422">
    <property type="entry name" value="PyrdxlP-dep_Trfase_small"/>
</dbReference>
<protein>
    <recommendedName>
        <fullName evidence="6">Histidinol-phosphate aminotransferase</fullName>
        <ecNumber evidence="6">2.6.1.9</ecNumber>
    </recommendedName>
    <alternativeName>
        <fullName evidence="6">Imidazole acetol-phosphate transaminase</fullName>
    </alternativeName>
</protein>
<evidence type="ECO:0000313" key="9">
    <source>
        <dbReference type="Proteomes" id="UP000001968"/>
    </source>
</evidence>
<reference evidence="9" key="1">
    <citation type="journal article" date="2010" name="Environ. Microbiol.">
        <title>The genome of Syntrophomonas wolfei: new insights into syntrophic metabolism and biohydrogen production.</title>
        <authorList>
            <person name="Sieber J.R."/>
            <person name="Sims D.R."/>
            <person name="Han C."/>
            <person name="Kim E."/>
            <person name="Lykidis A."/>
            <person name="Lapidus A.L."/>
            <person name="McDonnald E."/>
            <person name="Rohlin L."/>
            <person name="Culley D.E."/>
            <person name="Gunsalus R."/>
            <person name="McInerney M.J."/>
        </authorList>
    </citation>
    <scope>NUCLEOTIDE SEQUENCE [LARGE SCALE GENOMIC DNA]</scope>
    <source>
        <strain evidence="9">DSM 2245B / Goettingen</strain>
    </source>
</reference>
<dbReference type="InterPro" id="IPR050106">
    <property type="entry name" value="HistidinolP_aminotransfase"/>
</dbReference>
<dbReference type="GO" id="GO:0030170">
    <property type="term" value="F:pyridoxal phosphate binding"/>
    <property type="evidence" value="ECO:0007669"/>
    <property type="project" value="InterPro"/>
</dbReference>
<dbReference type="STRING" id="335541.Swol_1811"/>
<evidence type="ECO:0000256" key="4">
    <source>
        <dbReference type="ARBA" id="ARBA00022679"/>
    </source>
</evidence>
<dbReference type="UniPathway" id="UPA00031">
    <property type="reaction ID" value="UER00012"/>
</dbReference>
<dbReference type="Proteomes" id="UP000001968">
    <property type="component" value="Chromosome"/>
</dbReference>
<evidence type="ECO:0000259" key="7">
    <source>
        <dbReference type="Pfam" id="PF00155"/>
    </source>
</evidence>
<proteinExistence type="inferred from homology"/>
<dbReference type="SUPFAM" id="SSF53383">
    <property type="entry name" value="PLP-dependent transferases"/>
    <property type="match status" value="1"/>
</dbReference>
<name>Q0AVZ5_SYNWW</name>
<keyword evidence="9" id="KW-1185">Reference proteome</keyword>
<dbReference type="AlphaFoldDB" id="Q0AVZ5"/>
<dbReference type="HOGENOM" id="CLU_017584_3_3_9"/>
<dbReference type="eggNOG" id="COG0079">
    <property type="taxonomic scope" value="Bacteria"/>
</dbReference>
<keyword evidence="3 6" id="KW-0032">Aminotransferase</keyword>
<keyword evidence="4 6" id="KW-0808">Transferase</keyword>
<dbReference type="OrthoDB" id="9813612at2"/>
<dbReference type="KEGG" id="swo:Swol_1811"/>
<comment type="catalytic activity">
    <reaction evidence="6">
        <text>L-histidinol phosphate + 2-oxoglutarate = 3-(imidazol-4-yl)-2-oxopropyl phosphate + L-glutamate</text>
        <dbReference type="Rhea" id="RHEA:23744"/>
        <dbReference type="ChEBI" id="CHEBI:16810"/>
        <dbReference type="ChEBI" id="CHEBI:29985"/>
        <dbReference type="ChEBI" id="CHEBI:57766"/>
        <dbReference type="ChEBI" id="CHEBI:57980"/>
        <dbReference type="EC" id="2.6.1.9"/>
    </reaction>
</comment>
<feature type="modified residue" description="N6-(pyridoxal phosphate)lysine" evidence="6">
    <location>
        <position position="230"/>
    </location>
</feature>
<dbReference type="CDD" id="cd00609">
    <property type="entry name" value="AAT_like"/>
    <property type="match status" value="1"/>
</dbReference>
<dbReference type="InterPro" id="IPR005861">
    <property type="entry name" value="HisP_aminotrans"/>
</dbReference>
<comment type="similarity">
    <text evidence="6">Belongs to the class-II pyridoxal-phosphate-dependent aminotransferase family. Histidinol-phosphate aminotransferase subfamily.</text>
</comment>
<dbReference type="NCBIfam" id="TIGR01141">
    <property type="entry name" value="hisC"/>
    <property type="match status" value="1"/>
</dbReference>
<dbReference type="Gene3D" id="3.90.1150.10">
    <property type="entry name" value="Aspartate Aminotransferase, domain 1"/>
    <property type="match status" value="1"/>
</dbReference>
<comment type="cofactor">
    <cofactor evidence="1 6">
        <name>pyridoxal 5'-phosphate</name>
        <dbReference type="ChEBI" id="CHEBI:597326"/>
    </cofactor>
</comment>
<gene>
    <name evidence="6" type="primary">hisC</name>
    <name evidence="8" type="ordered locus">Swol_1811</name>
</gene>
<keyword evidence="5 6" id="KW-0663">Pyridoxal phosphate</keyword>
<dbReference type="EMBL" id="CP000448">
    <property type="protein sequence ID" value="ABI69109.1"/>
    <property type="molecule type" value="Genomic_DNA"/>
</dbReference>
<organism evidence="8 9">
    <name type="scientific">Syntrophomonas wolfei subsp. wolfei (strain DSM 2245B / Goettingen)</name>
    <dbReference type="NCBI Taxonomy" id="335541"/>
    <lineage>
        <taxon>Bacteria</taxon>
        <taxon>Bacillati</taxon>
        <taxon>Bacillota</taxon>
        <taxon>Clostridia</taxon>
        <taxon>Eubacteriales</taxon>
        <taxon>Syntrophomonadaceae</taxon>
        <taxon>Syntrophomonas</taxon>
    </lineage>
</organism>
<dbReference type="PANTHER" id="PTHR43643">
    <property type="entry name" value="HISTIDINOL-PHOSPHATE AMINOTRANSFERASE 2"/>
    <property type="match status" value="1"/>
</dbReference>
<dbReference type="HAMAP" id="MF_01023">
    <property type="entry name" value="HisC_aminotrans_2"/>
    <property type="match status" value="1"/>
</dbReference>
<evidence type="ECO:0000256" key="5">
    <source>
        <dbReference type="ARBA" id="ARBA00022898"/>
    </source>
</evidence>
<evidence type="ECO:0000256" key="3">
    <source>
        <dbReference type="ARBA" id="ARBA00022576"/>
    </source>
</evidence>
<evidence type="ECO:0000256" key="2">
    <source>
        <dbReference type="ARBA" id="ARBA00011738"/>
    </source>
</evidence>
<dbReference type="GO" id="GO:0000105">
    <property type="term" value="P:L-histidine biosynthetic process"/>
    <property type="evidence" value="ECO:0007669"/>
    <property type="project" value="UniProtKB-UniRule"/>
</dbReference>
<dbReference type="GO" id="GO:0004400">
    <property type="term" value="F:histidinol-phosphate transaminase activity"/>
    <property type="evidence" value="ECO:0007669"/>
    <property type="project" value="UniProtKB-UniRule"/>
</dbReference>
<dbReference type="InterPro" id="IPR015421">
    <property type="entry name" value="PyrdxlP-dep_Trfase_major"/>
</dbReference>
<evidence type="ECO:0000313" key="8">
    <source>
        <dbReference type="EMBL" id="ABI69109.1"/>
    </source>
</evidence>
<dbReference type="Pfam" id="PF00155">
    <property type="entry name" value="Aminotran_1_2"/>
    <property type="match status" value="1"/>
</dbReference>
<dbReference type="Gene3D" id="3.40.640.10">
    <property type="entry name" value="Type I PLP-dependent aspartate aminotransferase-like (Major domain)"/>
    <property type="match status" value="1"/>
</dbReference>
<feature type="domain" description="Aminotransferase class I/classII large" evidence="7">
    <location>
        <begin position="39"/>
        <end position="361"/>
    </location>
</feature>
<accession>Q0AVZ5</accession>
<dbReference type="InterPro" id="IPR004839">
    <property type="entry name" value="Aminotransferase_I/II_large"/>
</dbReference>
<dbReference type="InterPro" id="IPR015424">
    <property type="entry name" value="PyrdxlP-dep_Trfase"/>
</dbReference>
<comment type="subunit">
    <text evidence="2 6">Homodimer.</text>
</comment>
<evidence type="ECO:0000256" key="6">
    <source>
        <dbReference type="HAMAP-Rule" id="MF_01023"/>
    </source>
</evidence>
<dbReference type="RefSeq" id="WP_011641204.1">
    <property type="nucleotide sequence ID" value="NC_008346.1"/>
</dbReference>